<dbReference type="Pfam" id="PF23552">
    <property type="entry name" value="ParB_C"/>
    <property type="match status" value="1"/>
</dbReference>
<comment type="function">
    <text evidence="4">Involved in chromosome partition. Localize to both poles of the predivisional cell following completion of DNA replication. Binds to the DNA origin of replication.</text>
</comment>
<protein>
    <submittedName>
        <fullName evidence="7">Chromosome segregation DNA-binding protein</fullName>
    </submittedName>
</protein>
<dbReference type="InterPro" id="IPR041468">
    <property type="entry name" value="HTH_ParB/Spo0J"/>
</dbReference>
<dbReference type="PANTHER" id="PTHR33375">
    <property type="entry name" value="CHROMOSOME-PARTITIONING PROTEIN PARB-RELATED"/>
    <property type="match status" value="1"/>
</dbReference>
<dbReference type="SMART" id="SM00470">
    <property type="entry name" value="ParB"/>
    <property type="match status" value="1"/>
</dbReference>
<evidence type="ECO:0000259" key="6">
    <source>
        <dbReference type="SMART" id="SM00470"/>
    </source>
</evidence>
<dbReference type="GO" id="GO:0003677">
    <property type="term" value="F:DNA binding"/>
    <property type="evidence" value="ECO:0007669"/>
    <property type="project" value="UniProtKB-KW"/>
</dbReference>
<dbReference type="InterPro" id="IPR057240">
    <property type="entry name" value="ParB_dimer_C"/>
</dbReference>
<dbReference type="GO" id="GO:0045881">
    <property type="term" value="P:positive regulation of sporulation resulting in formation of a cellular spore"/>
    <property type="evidence" value="ECO:0007669"/>
    <property type="project" value="TreeGrafter"/>
</dbReference>
<evidence type="ECO:0000256" key="3">
    <source>
        <dbReference type="ARBA" id="ARBA00023125"/>
    </source>
</evidence>
<dbReference type="NCBIfam" id="TIGR00180">
    <property type="entry name" value="parB_part"/>
    <property type="match status" value="1"/>
</dbReference>
<evidence type="ECO:0000256" key="4">
    <source>
        <dbReference type="ARBA" id="ARBA00025472"/>
    </source>
</evidence>
<dbReference type="GO" id="GO:0005694">
    <property type="term" value="C:chromosome"/>
    <property type="evidence" value="ECO:0007669"/>
    <property type="project" value="TreeGrafter"/>
</dbReference>
<organism evidence="7 8">
    <name type="scientific">Rivihabitans pingtungensis</name>
    <dbReference type="NCBI Taxonomy" id="1054498"/>
    <lineage>
        <taxon>Bacteria</taxon>
        <taxon>Pseudomonadati</taxon>
        <taxon>Pseudomonadota</taxon>
        <taxon>Betaproteobacteria</taxon>
        <taxon>Neisseriales</taxon>
        <taxon>Aquaspirillaceae</taxon>
        <taxon>Rivihabitans</taxon>
    </lineage>
</organism>
<comment type="similarity">
    <text evidence="1">Belongs to the ParB family.</text>
</comment>
<accession>A0A318LCP6</accession>
<gene>
    <name evidence="7" type="ORF">DFR34_10622</name>
</gene>
<dbReference type="InterPro" id="IPR036086">
    <property type="entry name" value="ParB/Sulfiredoxin_sf"/>
</dbReference>
<dbReference type="PANTHER" id="PTHR33375:SF1">
    <property type="entry name" value="CHROMOSOME-PARTITIONING PROTEIN PARB-RELATED"/>
    <property type="match status" value="1"/>
</dbReference>
<dbReference type="InterPro" id="IPR050336">
    <property type="entry name" value="Chromosome_partition/occlusion"/>
</dbReference>
<dbReference type="Gene3D" id="1.10.10.2830">
    <property type="match status" value="1"/>
</dbReference>
<keyword evidence="3 7" id="KW-0238">DNA-binding</keyword>
<dbReference type="Proteomes" id="UP000247555">
    <property type="component" value="Unassembled WGS sequence"/>
</dbReference>
<evidence type="ECO:0000256" key="1">
    <source>
        <dbReference type="ARBA" id="ARBA00006295"/>
    </source>
</evidence>
<sequence>MAKPKGLGRGLDALLAVNHSDDQLQTLPIHAIEPGKYQPRTHMDAAALEALAESIRAQGVIQPLVVRPVGYERYELIAGERRWRASQLAGLAEVPAVVRTVPDEAALAMALIENIQREDLNPLEEALGLKRLADEFGMTHEAVAAAVGRSRSAVSNLLRLLSLAEPVQALVNDGKLDMGHARALLTLPVLQQVSLAQDIAERGLSVRDAEQRAQQLLHPPAPRSEARADPDVLRLAEEVSEKVGAKVSIRPGRKGSGKLVVEYATLDQLDNLIAALSGRQ</sequence>
<dbReference type="FunFam" id="1.10.10.2830:FF:000001">
    <property type="entry name" value="Chromosome partitioning protein ParB"/>
    <property type="match status" value="1"/>
</dbReference>
<evidence type="ECO:0000256" key="2">
    <source>
        <dbReference type="ARBA" id="ARBA00022829"/>
    </source>
</evidence>
<evidence type="ECO:0000313" key="8">
    <source>
        <dbReference type="Proteomes" id="UP000247555"/>
    </source>
</evidence>
<feature type="region of interest" description="Disordered" evidence="5">
    <location>
        <begin position="210"/>
        <end position="229"/>
    </location>
</feature>
<feature type="domain" description="ParB-like N-terminal" evidence="6">
    <location>
        <begin position="25"/>
        <end position="115"/>
    </location>
</feature>
<dbReference type="OrthoDB" id="9802051at2"/>
<dbReference type="InterPro" id="IPR004437">
    <property type="entry name" value="ParB/RepB/Spo0J"/>
</dbReference>
<dbReference type="SUPFAM" id="SSF109709">
    <property type="entry name" value="KorB DNA-binding domain-like"/>
    <property type="match status" value="1"/>
</dbReference>
<comment type="caution">
    <text evidence="7">The sequence shown here is derived from an EMBL/GenBank/DDBJ whole genome shotgun (WGS) entry which is preliminary data.</text>
</comment>
<dbReference type="GO" id="GO:0007059">
    <property type="term" value="P:chromosome segregation"/>
    <property type="evidence" value="ECO:0007669"/>
    <property type="project" value="UniProtKB-KW"/>
</dbReference>
<evidence type="ECO:0000256" key="5">
    <source>
        <dbReference type="SAM" id="MobiDB-lite"/>
    </source>
</evidence>
<name>A0A318LCP6_9NEIS</name>
<reference evidence="7 8" key="1">
    <citation type="submission" date="2018-05" db="EMBL/GenBank/DDBJ databases">
        <title>Genomic Encyclopedia of Type Strains, Phase IV (KMG-IV): sequencing the most valuable type-strain genomes for metagenomic binning, comparative biology and taxonomic classification.</title>
        <authorList>
            <person name="Goeker M."/>
        </authorList>
    </citation>
    <scope>NUCLEOTIDE SEQUENCE [LARGE SCALE GENOMIC DNA]</scope>
    <source>
        <strain evidence="7 8">DSM 29661</strain>
    </source>
</reference>
<dbReference type="CDD" id="cd16393">
    <property type="entry name" value="SPO0J_N"/>
    <property type="match status" value="1"/>
</dbReference>
<dbReference type="Pfam" id="PF02195">
    <property type="entry name" value="ParB_N"/>
    <property type="match status" value="1"/>
</dbReference>
<dbReference type="AlphaFoldDB" id="A0A318LCP6"/>
<dbReference type="SUPFAM" id="SSF110849">
    <property type="entry name" value="ParB/Sulfiredoxin"/>
    <property type="match status" value="1"/>
</dbReference>
<dbReference type="FunFam" id="3.90.1530.30:FF:000001">
    <property type="entry name" value="Chromosome partitioning protein ParB"/>
    <property type="match status" value="1"/>
</dbReference>
<keyword evidence="2" id="KW-0159">Chromosome partition</keyword>
<dbReference type="InterPro" id="IPR003115">
    <property type="entry name" value="ParB_N"/>
</dbReference>
<dbReference type="RefSeq" id="WP_110390311.1">
    <property type="nucleotide sequence ID" value="NZ_CALCOA010000298.1"/>
</dbReference>
<dbReference type="EMBL" id="QJKI01000006">
    <property type="protein sequence ID" value="PXX79387.1"/>
    <property type="molecule type" value="Genomic_DNA"/>
</dbReference>
<dbReference type="Pfam" id="PF17762">
    <property type="entry name" value="HTH_ParB"/>
    <property type="match status" value="1"/>
</dbReference>
<dbReference type="Gene3D" id="3.90.1530.30">
    <property type="match status" value="1"/>
</dbReference>
<evidence type="ECO:0000313" key="7">
    <source>
        <dbReference type="EMBL" id="PXX79387.1"/>
    </source>
</evidence>
<keyword evidence="8" id="KW-1185">Reference proteome</keyword>
<proteinExistence type="inferred from homology"/>